<dbReference type="SUPFAM" id="SSF52540">
    <property type="entry name" value="P-loop containing nucleoside triphosphate hydrolases"/>
    <property type="match status" value="1"/>
</dbReference>
<dbReference type="EMBL" id="JAHXZN010000001">
    <property type="protein sequence ID" value="MBW6529895.1"/>
    <property type="molecule type" value="Genomic_DNA"/>
</dbReference>
<keyword evidence="1" id="KW-0808">Transferase</keyword>
<evidence type="ECO:0000313" key="3">
    <source>
        <dbReference type="Proteomes" id="UP000759103"/>
    </source>
</evidence>
<protein>
    <submittedName>
        <fullName evidence="2">Sulfotransferase</fullName>
    </submittedName>
</protein>
<dbReference type="Gene3D" id="3.40.50.300">
    <property type="entry name" value="P-loop containing nucleotide triphosphate hydrolases"/>
    <property type="match status" value="1"/>
</dbReference>
<dbReference type="PANTHER" id="PTHR10605">
    <property type="entry name" value="HEPARAN SULFATE SULFOTRANSFERASE"/>
    <property type="match status" value="1"/>
</dbReference>
<dbReference type="RefSeq" id="WP_219747355.1">
    <property type="nucleotide sequence ID" value="NZ_JAHXZN010000001.1"/>
</dbReference>
<keyword evidence="3" id="KW-1185">Reference proteome</keyword>
<dbReference type="Proteomes" id="UP000759103">
    <property type="component" value="Unassembled WGS sequence"/>
</dbReference>
<evidence type="ECO:0000256" key="1">
    <source>
        <dbReference type="ARBA" id="ARBA00022679"/>
    </source>
</evidence>
<accession>A0ABS7BK77</accession>
<gene>
    <name evidence="2" type="ORF">KZ820_04040</name>
</gene>
<organism evidence="2 3">
    <name type="scientific">Sphingomonas citri</name>
    <dbReference type="NCBI Taxonomy" id="2862499"/>
    <lineage>
        <taxon>Bacteria</taxon>
        <taxon>Pseudomonadati</taxon>
        <taxon>Pseudomonadota</taxon>
        <taxon>Alphaproteobacteria</taxon>
        <taxon>Sphingomonadales</taxon>
        <taxon>Sphingomonadaceae</taxon>
        <taxon>Sphingomonas</taxon>
    </lineage>
</organism>
<dbReference type="PANTHER" id="PTHR10605:SF56">
    <property type="entry name" value="BIFUNCTIONAL HEPARAN SULFATE N-DEACETYLASE_N-SULFOTRANSFERASE"/>
    <property type="match status" value="1"/>
</dbReference>
<dbReference type="Pfam" id="PF13469">
    <property type="entry name" value="Sulfotransfer_3"/>
    <property type="match status" value="1"/>
</dbReference>
<dbReference type="InterPro" id="IPR037359">
    <property type="entry name" value="NST/OST"/>
</dbReference>
<comment type="caution">
    <text evidence="2">The sequence shown here is derived from an EMBL/GenBank/DDBJ whole genome shotgun (WGS) entry which is preliminary data.</text>
</comment>
<evidence type="ECO:0000313" key="2">
    <source>
        <dbReference type="EMBL" id="MBW6529895.1"/>
    </source>
</evidence>
<sequence length="288" mass="32310">MVEGLPSFLVIGAVKAATTWISHQLRCHPELWLPDAEPHFFSDDYERGLDHYRSLFAPAPAGRRIGEKSADYLAHPEAAARIAAVLPGVPMVVQLRDPVERAYSDYCMLFRHGRVGGDPRRYLEKRDPAGARFLDGGLYAQHLARFHAHHGRDQIAVFLYEDVIEQPERVIARACEHIGVAPHIEPAAVASRRNDGAAAMLPLPVRRVLRPMRPLLDPLRSNPLLARLRGTMARPVRYPPLTMELRALLRDYYRDDVLRLEAMIGRDLSRWRTGAAAGANDDRVTAAS</sequence>
<dbReference type="InterPro" id="IPR027417">
    <property type="entry name" value="P-loop_NTPase"/>
</dbReference>
<name>A0ABS7BK77_9SPHN</name>
<reference evidence="2 3" key="1">
    <citation type="submission" date="2021-07" db="EMBL/GenBank/DDBJ databases">
        <title>Sphingomonas sp.</title>
        <authorList>
            <person name="Feng G."/>
            <person name="Li J."/>
            <person name="Pan M."/>
        </authorList>
    </citation>
    <scope>NUCLEOTIDE SEQUENCE [LARGE SCALE GENOMIC DNA]</scope>
    <source>
        <strain evidence="2 3">RRHST34</strain>
    </source>
</reference>
<proteinExistence type="predicted"/>